<sequence length="63" mass="7004">MRRLAAILRSFGEVTVLHNNMEKSQIAPIRCTDRIVHDILLVIPASTTGFPMKYLGLPLALSN</sequence>
<protein>
    <submittedName>
        <fullName evidence="1">Uncharacterized protein</fullName>
    </submittedName>
</protein>
<name>Q6Z6P1_ORYSJ</name>
<evidence type="ECO:0000313" key="1">
    <source>
        <dbReference type="EMBL" id="BAC83632.1"/>
    </source>
</evidence>
<reference evidence="3" key="4">
    <citation type="journal article" date="2008" name="Nucleic Acids Res.">
        <title>The rice annotation project database (RAP-DB): 2008 update.</title>
        <authorList>
            <consortium name="The rice annotation project (RAP)"/>
        </authorList>
    </citation>
    <scope>GENOME REANNOTATION</scope>
    <source>
        <strain evidence="3">cv. Nipponbare</strain>
    </source>
</reference>
<reference evidence="3" key="3">
    <citation type="journal article" date="2005" name="Nature">
        <title>The map-based sequence of the rice genome.</title>
        <authorList>
            <consortium name="International rice genome sequencing project (IRGSP)"/>
            <person name="Matsumoto T."/>
            <person name="Wu J."/>
            <person name="Kanamori H."/>
            <person name="Katayose Y."/>
            <person name="Fujisawa M."/>
            <person name="Namiki N."/>
            <person name="Mizuno H."/>
            <person name="Yamamoto K."/>
            <person name="Antonio B.A."/>
            <person name="Baba T."/>
            <person name="Sakata K."/>
            <person name="Nagamura Y."/>
            <person name="Aoki H."/>
            <person name="Arikawa K."/>
            <person name="Arita K."/>
            <person name="Bito T."/>
            <person name="Chiden Y."/>
            <person name="Fujitsuka N."/>
            <person name="Fukunaka R."/>
            <person name="Hamada M."/>
            <person name="Harada C."/>
            <person name="Hayashi A."/>
            <person name="Hijishita S."/>
            <person name="Honda M."/>
            <person name="Hosokawa S."/>
            <person name="Ichikawa Y."/>
            <person name="Idonuma A."/>
            <person name="Iijima M."/>
            <person name="Ikeda M."/>
            <person name="Ikeno M."/>
            <person name="Ito K."/>
            <person name="Ito S."/>
            <person name="Ito T."/>
            <person name="Ito Y."/>
            <person name="Ito Y."/>
            <person name="Iwabuchi A."/>
            <person name="Kamiya K."/>
            <person name="Karasawa W."/>
            <person name="Kurita K."/>
            <person name="Katagiri S."/>
            <person name="Kikuta A."/>
            <person name="Kobayashi H."/>
            <person name="Kobayashi N."/>
            <person name="Machita K."/>
            <person name="Maehara T."/>
            <person name="Masukawa M."/>
            <person name="Mizubayashi T."/>
            <person name="Mukai Y."/>
            <person name="Nagasaki H."/>
            <person name="Nagata Y."/>
            <person name="Naito S."/>
            <person name="Nakashima M."/>
            <person name="Nakama Y."/>
            <person name="Nakamichi Y."/>
            <person name="Nakamura M."/>
            <person name="Meguro A."/>
            <person name="Negishi M."/>
            <person name="Ohta I."/>
            <person name="Ohta T."/>
            <person name="Okamoto M."/>
            <person name="Ono N."/>
            <person name="Saji S."/>
            <person name="Sakaguchi M."/>
            <person name="Sakai K."/>
            <person name="Shibata M."/>
            <person name="Shimokawa T."/>
            <person name="Song J."/>
            <person name="Takazaki Y."/>
            <person name="Terasawa K."/>
            <person name="Tsugane M."/>
            <person name="Tsuji K."/>
            <person name="Ueda S."/>
            <person name="Waki K."/>
            <person name="Yamagata H."/>
            <person name="Yamamoto M."/>
            <person name="Yamamoto S."/>
            <person name="Yamane H."/>
            <person name="Yoshiki S."/>
            <person name="Yoshihara R."/>
            <person name="Yukawa K."/>
            <person name="Zhong H."/>
            <person name="Yano M."/>
            <person name="Yuan Q."/>
            <person name="Ouyang S."/>
            <person name="Liu J."/>
            <person name="Jones K.M."/>
            <person name="Gansberger K."/>
            <person name="Moffat K."/>
            <person name="Hill J."/>
            <person name="Bera J."/>
            <person name="Fadrosh D."/>
            <person name="Jin S."/>
            <person name="Johri S."/>
            <person name="Kim M."/>
            <person name="Overton L."/>
            <person name="Reardon M."/>
            <person name="Tsitrin T."/>
            <person name="Vuong H."/>
            <person name="Weaver B."/>
            <person name="Ciecko A."/>
            <person name="Tallon L."/>
            <person name="Jackson J."/>
            <person name="Pai G."/>
            <person name="Aken S.V."/>
            <person name="Utterback T."/>
            <person name="Reidmuller S."/>
            <person name="Feldblyum T."/>
            <person name="Hsiao J."/>
            <person name="Zismann V."/>
            <person name="Iobst S."/>
            <person name="de Vazeille A.R."/>
            <person name="Buell C.R."/>
            <person name="Ying K."/>
            <person name="Li Y."/>
            <person name="Lu T."/>
            <person name="Huang Y."/>
            <person name="Zhao Q."/>
            <person name="Feng Q."/>
            <person name="Zhang L."/>
            <person name="Zhu J."/>
            <person name="Weng Q."/>
            <person name="Mu J."/>
            <person name="Lu Y."/>
            <person name="Fan D."/>
            <person name="Liu Y."/>
            <person name="Guan J."/>
            <person name="Zhang Y."/>
            <person name="Yu S."/>
            <person name="Liu X."/>
            <person name="Zhang Y."/>
            <person name="Hong G."/>
            <person name="Han B."/>
            <person name="Choisne N."/>
            <person name="Demange N."/>
            <person name="Orjeda G."/>
            <person name="Samain S."/>
            <person name="Cattolico L."/>
            <person name="Pelletier E."/>
            <person name="Couloux A."/>
            <person name="Segurens B."/>
            <person name="Wincker P."/>
            <person name="D'Hont A."/>
            <person name="Scarpelli C."/>
            <person name="Weissenbach J."/>
            <person name="Salanoubat M."/>
            <person name="Quetier F."/>
            <person name="Yu Y."/>
            <person name="Kim H.R."/>
            <person name="Rambo T."/>
            <person name="Currie J."/>
            <person name="Collura K."/>
            <person name="Luo M."/>
            <person name="Yang T."/>
            <person name="Ammiraju J.S.S."/>
            <person name="Engler F."/>
            <person name="Soderlund C."/>
            <person name="Wing R.A."/>
            <person name="Palmer L.E."/>
            <person name="de la Bastide M."/>
            <person name="Spiegel L."/>
            <person name="Nascimento L."/>
            <person name="Zutavern T."/>
            <person name="O'Shaughnessy A."/>
            <person name="Dike S."/>
            <person name="Dedhia N."/>
            <person name="Preston R."/>
            <person name="Balija V."/>
            <person name="McCombie W.R."/>
            <person name="Chow T."/>
            <person name="Chen H."/>
            <person name="Chung M."/>
            <person name="Chen C."/>
            <person name="Shaw J."/>
            <person name="Wu H."/>
            <person name="Hsiao K."/>
            <person name="Chao Y."/>
            <person name="Chu M."/>
            <person name="Cheng C."/>
            <person name="Hour A."/>
            <person name="Lee P."/>
            <person name="Lin S."/>
            <person name="Lin Y."/>
            <person name="Liou J."/>
            <person name="Liu S."/>
            <person name="Hsing Y."/>
            <person name="Raghuvanshi S."/>
            <person name="Mohanty A."/>
            <person name="Bharti A.K."/>
            <person name="Gaur A."/>
            <person name="Gupta V."/>
            <person name="Kumar D."/>
            <person name="Ravi V."/>
            <person name="Vij S."/>
            <person name="Kapur A."/>
            <person name="Khurana P."/>
            <person name="Khurana P."/>
            <person name="Khurana J.P."/>
            <person name="Tyagi A.K."/>
            <person name="Gaikwad K."/>
            <person name="Singh A."/>
            <person name="Dalal V."/>
            <person name="Srivastava S."/>
            <person name="Dixit A."/>
            <person name="Pal A.K."/>
            <person name="Ghazi I.A."/>
            <person name="Yadav M."/>
            <person name="Pandit A."/>
            <person name="Bhargava A."/>
            <person name="Sureshbabu K."/>
            <person name="Batra K."/>
            <person name="Sharma T.R."/>
            <person name="Mohapatra T."/>
            <person name="Singh N.K."/>
            <person name="Messing J."/>
            <person name="Nelson A.B."/>
            <person name="Fuks G."/>
            <person name="Kavchok S."/>
            <person name="Keizer G."/>
            <person name="Linton E."/>
            <person name="Llaca V."/>
            <person name="Song R."/>
            <person name="Tanyolac B."/>
            <person name="Young S."/>
            <person name="Ho-Il K."/>
            <person name="Hahn J.H."/>
            <person name="Sangsakoo G."/>
            <person name="Vanavichit A."/>
            <person name="de Mattos Luiz.A.T."/>
            <person name="Zimmer P.D."/>
            <person name="Malone G."/>
            <person name="Dellagostin O."/>
            <person name="de Oliveira A.C."/>
            <person name="Bevan M."/>
            <person name="Bancroft I."/>
            <person name="Minx P."/>
            <person name="Cordum H."/>
            <person name="Wilson R."/>
            <person name="Cheng Z."/>
            <person name="Jin W."/>
            <person name="Jiang J."/>
            <person name="Leong S.A."/>
            <person name="Iwama H."/>
            <person name="Gojobori T."/>
            <person name="Itoh T."/>
            <person name="Niimura Y."/>
            <person name="Fujii Y."/>
            <person name="Habara T."/>
            <person name="Sakai H."/>
            <person name="Sato Y."/>
            <person name="Wilson G."/>
            <person name="Kumar K."/>
            <person name="McCouch S."/>
            <person name="Juretic N."/>
            <person name="Hoen D."/>
            <person name="Wright S."/>
            <person name="Bruskiewich R."/>
            <person name="Bureau T."/>
            <person name="Miyao A."/>
            <person name="Hirochika H."/>
            <person name="Nishikawa T."/>
            <person name="Kadowaki K."/>
            <person name="Sugiura M."/>
            <person name="Burr B."/>
            <person name="Sasaki T."/>
        </authorList>
    </citation>
    <scope>NUCLEOTIDE SEQUENCE [LARGE SCALE GENOMIC DNA]</scope>
    <source>
        <strain evidence="3">cv. Nipponbare</strain>
    </source>
</reference>
<organism evidence="1 3">
    <name type="scientific">Oryza sativa subsp. japonica</name>
    <name type="common">Rice</name>
    <dbReference type="NCBI Taxonomy" id="39947"/>
    <lineage>
        <taxon>Eukaryota</taxon>
        <taxon>Viridiplantae</taxon>
        <taxon>Streptophyta</taxon>
        <taxon>Embryophyta</taxon>
        <taxon>Tracheophyta</taxon>
        <taxon>Spermatophyta</taxon>
        <taxon>Magnoliopsida</taxon>
        <taxon>Liliopsida</taxon>
        <taxon>Poales</taxon>
        <taxon>Poaceae</taxon>
        <taxon>BOP clade</taxon>
        <taxon>Oryzoideae</taxon>
        <taxon>Oryzeae</taxon>
        <taxon>Oryzinae</taxon>
        <taxon>Oryza</taxon>
        <taxon>Oryza sativa</taxon>
    </lineage>
</organism>
<reference evidence="1" key="1">
    <citation type="submission" date="2002-03" db="EMBL/GenBank/DDBJ databases">
        <title>Oryza sativa nipponbare(GA3) genomic DNA, chromosome 7, BAC clone:OSJNBa0007H12.</title>
        <authorList>
            <person name="Sasaki T."/>
            <person name="Matsumoto T."/>
            <person name="Yamamoto K."/>
        </authorList>
    </citation>
    <scope>NUCLEOTIDE SEQUENCE</scope>
</reference>
<dbReference type="EMBL" id="AP005169">
    <property type="protein sequence ID" value="BAD30990.1"/>
    <property type="molecule type" value="Genomic_DNA"/>
</dbReference>
<evidence type="ECO:0000313" key="3">
    <source>
        <dbReference type="Proteomes" id="UP000000763"/>
    </source>
</evidence>
<dbReference type="AlphaFoldDB" id="Q6Z6P1"/>
<proteinExistence type="predicted"/>
<reference evidence="2" key="2">
    <citation type="submission" date="2002-05" db="EMBL/GenBank/DDBJ databases">
        <title>Oryza sativa nipponbare(GA3) genomic DNA, chromosome 7, BAC clone:OSJNBa0077J18.</title>
        <authorList>
            <person name="Sasaki T."/>
            <person name="Matsumoto T."/>
            <person name="Katayose Y."/>
        </authorList>
    </citation>
    <scope>NUCLEOTIDE SEQUENCE</scope>
</reference>
<accession>Q6Z6P1</accession>
<gene>
    <name evidence="1" type="ORF">OSJNBa0007H12.4</name>
    <name evidence="2" type="ORF">OSJNBa0077J18.24</name>
</gene>
<dbReference type="Proteomes" id="UP000000763">
    <property type="component" value="Chromosome 7"/>
</dbReference>
<evidence type="ECO:0000313" key="2">
    <source>
        <dbReference type="EMBL" id="BAD30990.1"/>
    </source>
</evidence>
<dbReference type="EMBL" id="AP004990">
    <property type="protein sequence ID" value="BAC83632.1"/>
    <property type="molecule type" value="Genomic_DNA"/>
</dbReference>